<dbReference type="Proteomes" id="UP000478052">
    <property type="component" value="Unassembled WGS sequence"/>
</dbReference>
<comment type="caution">
    <text evidence="1">The sequence shown here is derived from an EMBL/GenBank/DDBJ whole genome shotgun (WGS) entry which is preliminary data.</text>
</comment>
<evidence type="ECO:0000313" key="2">
    <source>
        <dbReference type="Proteomes" id="UP000478052"/>
    </source>
</evidence>
<dbReference type="AlphaFoldDB" id="A0A6G0Y0L1"/>
<organism evidence="1 2">
    <name type="scientific">Aphis craccivora</name>
    <name type="common">Cowpea aphid</name>
    <dbReference type="NCBI Taxonomy" id="307492"/>
    <lineage>
        <taxon>Eukaryota</taxon>
        <taxon>Metazoa</taxon>
        <taxon>Ecdysozoa</taxon>
        <taxon>Arthropoda</taxon>
        <taxon>Hexapoda</taxon>
        <taxon>Insecta</taxon>
        <taxon>Pterygota</taxon>
        <taxon>Neoptera</taxon>
        <taxon>Paraneoptera</taxon>
        <taxon>Hemiptera</taxon>
        <taxon>Sternorrhyncha</taxon>
        <taxon>Aphidomorpha</taxon>
        <taxon>Aphidoidea</taxon>
        <taxon>Aphididae</taxon>
        <taxon>Aphidini</taxon>
        <taxon>Aphis</taxon>
        <taxon>Aphis</taxon>
    </lineage>
</organism>
<dbReference type="EMBL" id="VUJU01007090">
    <property type="protein sequence ID" value="KAF0746758.1"/>
    <property type="molecule type" value="Genomic_DNA"/>
</dbReference>
<keyword evidence="2" id="KW-1185">Reference proteome</keyword>
<accession>A0A6G0Y0L1</accession>
<proteinExistence type="predicted"/>
<protein>
    <submittedName>
        <fullName evidence="1">Uncharacterized protein</fullName>
    </submittedName>
</protein>
<gene>
    <name evidence="1" type="ORF">FWK35_00030816</name>
</gene>
<sequence length="74" mass="8608">MARRFNEIQLWHSSKLSINPNRTCNVSKIMKEPFYVSNRIVHKALSTPTVNNVAKTFDIGVQFWLLELLCLMTI</sequence>
<reference evidence="1 2" key="1">
    <citation type="submission" date="2019-08" db="EMBL/GenBank/DDBJ databases">
        <title>Whole genome of Aphis craccivora.</title>
        <authorList>
            <person name="Voronova N.V."/>
            <person name="Shulinski R.S."/>
            <person name="Bandarenka Y.V."/>
            <person name="Zhorov D.G."/>
            <person name="Warner D."/>
        </authorList>
    </citation>
    <scope>NUCLEOTIDE SEQUENCE [LARGE SCALE GENOMIC DNA]</scope>
    <source>
        <strain evidence="1">180601</strain>
        <tissue evidence="1">Whole Body</tissue>
    </source>
</reference>
<feature type="non-terminal residue" evidence="1">
    <location>
        <position position="74"/>
    </location>
</feature>
<evidence type="ECO:0000313" key="1">
    <source>
        <dbReference type="EMBL" id="KAF0746758.1"/>
    </source>
</evidence>
<name>A0A6G0Y0L1_APHCR</name>